<dbReference type="Pfam" id="PF13579">
    <property type="entry name" value="Glyco_trans_4_4"/>
    <property type="match status" value="1"/>
</dbReference>
<dbReference type="InterPro" id="IPR028098">
    <property type="entry name" value="Glyco_trans_4-like_N"/>
</dbReference>
<dbReference type="PANTHER" id="PTHR45947:SF3">
    <property type="entry name" value="SULFOQUINOVOSYL TRANSFERASE SQD2"/>
    <property type="match status" value="1"/>
</dbReference>
<sequence>MKILHTISGLDVYSGGPSLSTWTLLNGLRDSGVEAEILTYASKKGKDQMIGNADFVHALAVSRIPRLNYSPALKTFLKSSNYALYHGHGLWEYPSHAIASHARKTKKPYLISPRGMLYPEALQISSLFKKVAMPLYQRRDLEMATVLHATCQQEMLYIREMGFQNPIAVIPNPIEINIPKSLAQAEKTKKQVGFIGRFAPIKNLEMLLQAWAETGAKQPDWELVLIGDGDAVYRNELTQLAKNLGIQNIRFTGFLRGEEKEKALQALDYLALPSKSENFGMVVPEALLREIPVIASKGTPWEDLLSHQAGWWVDNNLPSLVKALKSAMELSEEGRQVMGANGRKLVEEKYSMESVAEQMVALYCWILKEGEKPDFVYV</sequence>
<dbReference type="EC" id="2.4.-.-" evidence="3"/>
<keyword evidence="3" id="KW-0808">Transferase</keyword>
<dbReference type="RefSeq" id="WP_382388423.1">
    <property type="nucleotide sequence ID" value="NZ_JBHLWI010000040.1"/>
</dbReference>
<dbReference type="Pfam" id="PF00534">
    <property type="entry name" value="Glycos_transf_1"/>
    <property type="match status" value="1"/>
</dbReference>
<dbReference type="EMBL" id="JBHLWI010000040">
    <property type="protein sequence ID" value="MFC0263916.1"/>
    <property type="molecule type" value="Genomic_DNA"/>
</dbReference>
<evidence type="ECO:0000313" key="4">
    <source>
        <dbReference type="Proteomes" id="UP001589797"/>
    </source>
</evidence>
<accession>A0ABV6FVK9</accession>
<keyword evidence="3" id="KW-0328">Glycosyltransferase</keyword>
<gene>
    <name evidence="3" type="ORF">ACFFIP_14580</name>
</gene>
<dbReference type="Proteomes" id="UP001589797">
    <property type="component" value="Unassembled WGS sequence"/>
</dbReference>
<dbReference type="InterPro" id="IPR050194">
    <property type="entry name" value="Glycosyltransferase_grp1"/>
</dbReference>
<keyword evidence="4" id="KW-1185">Reference proteome</keyword>
<name>A0ABV6FVK9_9BACT</name>
<protein>
    <submittedName>
        <fullName evidence="3">Glycosyltransferase</fullName>
        <ecNumber evidence="3">2.4.-.-</ecNumber>
    </submittedName>
</protein>
<feature type="domain" description="Glycosyltransferase subfamily 4-like N-terminal" evidence="2">
    <location>
        <begin position="15"/>
        <end position="172"/>
    </location>
</feature>
<feature type="domain" description="Glycosyl transferase family 1" evidence="1">
    <location>
        <begin position="185"/>
        <end position="344"/>
    </location>
</feature>
<reference evidence="3 4" key="1">
    <citation type="submission" date="2024-09" db="EMBL/GenBank/DDBJ databases">
        <authorList>
            <person name="Sun Q."/>
            <person name="Mori K."/>
        </authorList>
    </citation>
    <scope>NUCLEOTIDE SEQUENCE [LARGE SCALE GENOMIC DNA]</scope>
    <source>
        <strain evidence="3 4">CCM 7650</strain>
    </source>
</reference>
<evidence type="ECO:0000259" key="1">
    <source>
        <dbReference type="Pfam" id="PF00534"/>
    </source>
</evidence>
<dbReference type="Gene3D" id="3.40.50.2000">
    <property type="entry name" value="Glycogen Phosphorylase B"/>
    <property type="match status" value="2"/>
</dbReference>
<organism evidence="3 4">
    <name type="scientific">Fontibacter flavus</name>
    <dbReference type="NCBI Taxonomy" id="654838"/>
    <lineage>
        <taxon>Bacteria</taxon>
        <taxon>Pseudomonadati</taxon>
        <taxon>Bacteroidota</taxon>
        <taxon>Cytophagia</taxon>
        <taxon>Cytophagales</taxon>
        <taxon>Cyclobacteriaceae</taxon>
        <taxon>Fontibacter</taxon>
    </lineage>
</organism>
<evidence type="ECO:0000259" key="2">
    <source>
        <dbReference type="Pfam" id="PF13579"/>
    </source>
</evidence>
<dbReference type="SUPFAM" id="SSF53756">
    <property type="entry name" value="UDP-Glycosyltransferase/glycogen phosphorylase"/>
    <property type="match status" value="1"/>
</dbReference>
<dbReference type="InterPro" id="IPR001296">
    <property type="entry name" value="Glyco_trans_1"/>
</dbReference>
<dbReference type="PANTHER" id="PTHR45947">
    <property type="entry name" value="SULFOQUINOVOSYL TRANSFERASE SQD2"/>
    <property type="match status" value="1"/>
</dbReference>
<proteinExistence type="predicted"/>
<dbReference type="GO" id="GO:0016757">
    <property type="term" value="F:glycosyltransferase activity"/>
    <property type="evidence" value="ECO:0007669"/>
    <property type="project" value="UniProtKB-KW"/>
</dbReference>
<evidence type="ECO:0000313" key="3">
    <source>
        <dbReference type="EMBL" id="MFC0263916.1"/>
    </source>
</evidence>
<comment type="caution">
    <text evidence="3">The sequence shown here is derived from an EMBL/GenBank/DDBJ whole genome shotgun (WGS) entry which is preliminary data.</text>
</comment>